<organism evidence="1 2">
    <name type="scientific">Pyropia yezoensis</name>
    <name type="common">Susabi-nori</name>
    <name type="synonym">Porphyra yezoensis</name>
    <dbReference type="NCBI Taxonomy" id="2788"/>
    <lineage>
        <taxon>Eukaryota</taxon>
        <taxon>Rhodophyta</taxon>
        <taxon>Bangiophyceae</taxon>
        <taxon>Bangiales</taxon>
        <taxon>Bangiaceae</taxon>
        <taxon>Pyropia</taxon>
    </lineage>
</organism>
<reference evidence="1" key="1">
    <citation type="submission" date="2019-11" db="EMBL/GenBank/DDBJ databases">
        <title>Nori genome reveals adaptations in red seaweeds to the harsh intertidal environment.</title>
        <authorList>
            <person name="Wang D."/>
            <person name="Mao Y."/>
        </authorList>
    </citation>
    <scope>NUCLEOTIDE SEQUENCE</scope>
    <source>
        <tissue evidence="1">Gametophyte</tissue>
    </source>
</reference>
<evidence type="ECO:0000313" key="2">
    <source>
        <dbReference type="Proteomes" id="UP000798662"/>
    </source>
</evidence>
<accession>A0ACC3CGX6</accession>
<gene>
    <name evidence="1" type="ORF">I4F81_011905</name>
</gene>
<proteinExistence type="predicted"/>
<comment type="caution">
    <text evidence="1">The sequence shown here is derived from an EMBL/GenBank/DDBJ whole genome shotgun (WGS) entry which is preliminary data.</text>
</comment>
<sequence>MRPPLPGLLYTIPPSLYISLTNAVNGTPLLATRGPGFPFATRFVPLPRGGAEPTAADVALRDAGLHSVSVALNAHDEASYARVMNLAPPAATDPATTAAAAAAAAAAPAADAVDGGVGAGAAGAPSADGSAATLADVLAFVADCAAVNLPGGVEVTCVEAPGVRIGAAQRLALEAGADAFRVRSWFGILGGEET</sequence>
<keyword evidence="2" id="KW-1185">Reference proteome</keyword>
<name>A0ACC3CGX6_PYRYE</name>
<protein>
    <submittedName>
        <fullName evidence="1">Uncharacterized protein</fullName>
    </submittedName>
</protein>
<dbReference type="Proteomes" id="UP000798662">
    <property type="component" value="Chromosome 3"/>
</dbReference>
<dbReference type="EMBL" id="CM020620">
    <property type="protein sequence ID" value="KAK1869429.1"/>
    <property type="molecule type" value="Genomic_DNA"/>
</dbReference>
<evidence type="ECO:0000313" key="1">
    <source>
        <dbReference type="EMBL" id="KAK1869429.1"/>
    </source>
</evidence>